<feature type="compositionally biased region" description="Basic residues" evidence="4">
    <location>
        <begin position="77"/>
        <end position="87"/>
    </location>
</feature>
<protein>
    <recommendedName>
        <fullName evidence="5">Ribosomal RNA-processing protein 14/surfeit locus protein 6 C-terminal domain-containing protein</fullName>
    </recommendedName>
</protein>
<dbReference type="InterPro" id="IPR007019">
    <property type="entry name" value="SURF6"/>
</dbReference>
<comment type="caution">
    <text evidence="6">The sequence shown here is derived from an EMBL/GenBank/DDBJ whole genome shotgun (WGS) entry which is preliminary data.</text>
</comment>
<feature type="domain" description="Ribosomal RNA-processing protein 14/surfeit locus protein 6 C-terminal" evidence="5">
    <location>
        <begin position="115"/>
        <end position="264"/>
    </location>
</feature>
<evidence type="ECO:0000256" key="4">
    <source>
        <dbReference type="SAM" id="MobiDB-lite"/>
    </source>
</evidence>
<keyword evidence="3" id="KW-0539">Nucleus</keyword>
<dbReference type="Proteomes" id="UP001642484">
    <property type="component" value="Unassembled WGS sequence"/>
</dbReference>
<comment type="subcellular location">
    <subcellularLocation>
        <location evidence="1">Nucleus</location>
    </subcellularLocation>
</comment>
<proteinExistence type="inferred from homology"/>
<feature type="compositionally biased region" description="Basic and acidic residues" evidence="4">
    <location>
        <begin position="111"/>
        <end position="140"/>
    </location>
</feature>
<dbReference type="PANTHER" id="PTHR14369:SF0">
    <property type="entry name" value="SURFEIT LOCUS PROTEIN 6"/>
    <property type="match status" value="1"/>
</dbReference>
<name>A0ABP0NNS6_9DINO</name>
<feature type="compositionally biased region" description="Polar residues" evidence="4">
    <location>
        <begin position="88"/>
        <end position="97"/>
    </location>
</feature>
<dbReference type="PANTHER" id="PTHR14369">
    <property type="entry name" value="SURFEIT LOCUS PROTEIN 6"/>
    <property type="match status" value="1"/>
</dbReference>
<evidence type="ECO:0000259" key="5">
    <source>
        <dbReference type="Pfam" id="PF04935"/>
    </source>
</evidence>
<reference evidence="6 7" key="1">
    <citation type="submission" date="2024-02" db="EMBL/GenBank/DDBJ databases">
        <authorList>
            <person name="Chen Y."/>
            <person name="Shah S."/>
            <person name="Dougan E. K."/>
            <person name="Thang M."/>
            <person name="Chan C."/>
        </authorList>
    </citation>
    <scope>NUCLEOTIDE SEQUENCE [LARGE SCALE GENOMIC DNA]</scope>
</reference>
<evidence type="ECO:0000256" key="2">
    <source>
        <dbReference type="ARBA" id="ARBA00005904"/>
    </source>
</evidence>
<evidence type="ECO:0000256" key="1">
    <source>
        <dbReference type="ARBA" id="ARBA00004123"/>
    </source>
</evidence>
<dbReference type="Pfam" id="PF04935">
    <property type="entry name" value="SURF6"/>
    <property type="match status" value="1"/>
</dbReference>
<organism evidence="6 7">
    <name type="scientific">Durusdinium trenchii</name>
    <dbReference type="NCBI Taxonomy" id="1381693"/>
    <lineage>
        <taxon>Eukaryota</taxon>
        <taxon>Sar</taxon>
        <taxon>Alveolata</taxon>
        <taxon>Dinophyceae</taxon>
        <taxon>Suessiales</taxon>
        <taxon>Symbiodiniaceae</taxon>
        <taxon>Durusdinium</taxon>
    </lineage>
</organism>
<gene>
    <name evidence="6" type="ORF">CCMP2556_LOCUS32023</name>
</gene>
<dbReference type="EMBL" id="CAXAMN010021984">
    <property type="protein sequence ID" value="CAK9065136.1"/>
    <property type="molecule type" value="Genomic_DNA"/>
</dbReference>
<feature type="region of interest" description="Disordered" evidence="4">
    <location>
        <begin position="253"/>
        <end position="339"/>
    </location>
</feature>
<feature type="compositionally biased region" description="Basic and acidic residues" evidence="4">
    <location>
        <begin position="264"/>
        <end position="310"/>
    </location>
</feature>
<accession>A0ABP0NNS6</accession>
<dbReference type="InterPro" id="IPR029190">
    <property type="entry name" value="Rrp14/SURF6_C"/>
</dbReference>
<evidence type="ECO:0000256" key="3">
    <source>
        <dbReference type="ARBA" id="ARBA00023242"/>
    </source>
</evidence>
<feature type="compositionally biased region" description="Polar residues" evidence="4">
    <location>
        <begin position="141"/>
        <end position="152"/>
    </location>
</feature>
<sequence length="339" mass="38593">MSPQPEKHGDALLEETRLRCQRINHYLDLIPARFYLSHEVAAGNVKAKNKWAHLDPFQAKSTTEILKSQGGAQGGKNKNKKKNKKSATRTASSSDPTEPTGRGALVAKLNRRIEELKEERRVRQSNQDKAKAEEIRKGKETTPTSSRKTNTLEGKRRKLEEDPDAAEPEAGRLSFEASGQLPFEAGVGQRGQKVRKLQADLRKQEAQALKLKEAESQGRGEDVRKEFAYQKALQRARGEKVHDDVSKLRKVQKTMEMKKKKGQERHVHLGQEGVKTDHFSEIPQERWEAKIESDKQKVEEQQAQRKENLKNRGTKKKTKMQQRMGFEGERTGKLNSGPY</sequence>
<feature type="region of interest" description="Disordered" evidence="4">
    <location>
        <begin position="67"/>
        <end position="177"/>
    </location>
</feature>
<evidence type="ECO:0000313" key="7">
    <source>
        <dbReference type="Proteomes" id="UP001642484"/>
    </source>
</evidence>
<evidence type="ECO:0000313" key="6">
    <source>
        <dbReference type="EMBL" id="CAK9065136.1"/>
    </source>
</evidence>
<keyword evidence="7" id="KW-1185">Reference proteome</keyword>
<comment type="similarity">
    <text evidence="2">Belongs to the SURF6 family.</text>
</comment>